<dbReference type="InterPro" id="IPR041679">
    <property type="entry name" value="DNA2/NAM7-like_C"/>
</dbReference>
<dbReference type="GO" id="GO:0031380">
    <property type="term" value="C:nuclear RNA-directed RNA polymerase complex"/>
    <property type="evidence" value="ECO:0007669"/>
    <property type="project" value="TreeGrafter"/>
</dbReference>
<dbReference type="InterPro" id="IPR047187">
    <property type="entry name" value="SF1_C_Upf1"/>
</dbReference>
<reference evidence="5" key="1">
    <citation type="submission" date="2021-07" db="EMBL/GenBank/DDBJ databases">
        <title>Genome Resource of American Ginseng Black Spot Pathogen Alternaria panax.</title>
        <authorList>
            <person name="Qiu C."/>
            <person name="Wang W."/>
            <person name="Liu Z."/>
        </authorList>
    </citation>
    <scope>NUCLEOTIDE SEQUENCE</scope>
    <source>
        <strain evidence="5">BNCC115425</strain>
    </source>
</reference>
<dbReference type="GO" id="GO:0030422">
    <property type="term" value="P:siRNA processing"/>
    <property type="evidence" value="ECO:0007669"/>
    <property type="project" value="TreeGrafter"/>
</dbReference>
<dbReference type="Pfam" id="PF13087">
    <property type="entry name" value="AAA_12"/>
    <property type="match status" value="1"/>
</dbReference>
<evidence type="ECO:0000256" key="1">
    <source>
        <dbReference type="ARBA" id="ARBA00022806"/>
    </source>
</evidence>
<dbReference type="CDD" id="cd18808">
    <property type="entry name" value="SF1_C_Upf1"/>
    <property type="match status" value="1"/>
</dbReference>
<protein>
    <submittedName>
        <fullName evidence="5">Regulator of nonsense transcripts 1</fullName>
        <ecNumber evidence="5">3.6.4.-</ecNumber>
    </submittedName>
</protein>
<dbReference type="PANTHER" id="PTHR23079:SF55">
    <property type="entry name" value="RNA-DIRECTED RNA POLYMERASE"/>
    <property type="match status" value="1"/>
</dbReference>
<feature type="domain" description="DNA2/NAM7 helicase helicase" evidence="3">
    <location>
        <begin position="1300"/>
        <end position="1406"/>
    </location>
</feature>
<evidence type="ECO:0000259" key="3">
    <source>
        <dbReference type="Pfam" id="PF13086"/>
    </source>
</evidence>
<dbReference type="PANTHER" id="PTHR23079">
    <property type="entry name" value="RNA-DEPENDENT RNA POLYMERASE"/>
    <property type="match status" value="1"/>
</dbReference>
<dbReference type="GO" id="GO:0003723">
    <property type="term" value="F:RNA binding"/>
    <property type="evidence" value="ECO:0007669"/>
    <property type="project" value="UniProtKB-KW"/>
</dbReference>
<keyword evidence="1" id="KW-0067">ATP-binding</keyword>
<dbReference type="InterPro" id="IPR057596">
    <property type="entry name" value="RDRP_core"/>
</dbReference>
<dbReference type="Proteomes" id="UP001199106">
    <property type="component" value="Unassembled WGS sequence"/>
</dbReference>
<dbReference type="EMBL" id="JAANER010000001">
    <property type="protein sequence ID" value="KAG9196496.1"/>
    <property type="molecule type" value="Genomic_DNA"/>
</dbReference>
<dbReference type="EC" id="3.6.4.-" evidence="5"/>
<dbReference type="SUPFAM" id="SSF52540">
    <property type="entry name" value="P-loop containing nucleoside triphosphate hydrolases"/>
    <property type="match status" value="1"/>
</dbReference>
<proteinExistence type="predicted"/>
<evidence type="ECO:0000313" key="6">
    <source>
        <dbReference type="Proteomes" id="UP001199106"/>
    </source>
</evidence>
<dbReference type="GO" id="GO:0004386">
    <property type="term" value="F:helicase activity"/>
    <property type="evidence" value="ECO:0007669"/>
    <property type="project" value="InterPro"/>
</dbReference>
<sequence>MPSSRHICDPSSITAMSNLRAFSVVVLQGVDPEATSWNYHIANLPQAKHTNAAGLVKCLSLVSSDARQEFHLHFESAPINRVTRKEPLDKLLLISLADFRLRWPAKSPDDLPRVATGRENGDYITRLLTTGIVLNGTRYHFFGQSNSQLKSRSCFAYAASKEEISAKIEAMGDLSKLISVGKKAKRIGLLFSSADIALDLRPERCEDIEDVKRDGYTFTDGCGLISLKLAQQLAQRRNIIHHNRRYLPSVFQIRYRGYKGVLTLDPTLQGKIQAQFRESMRKFKDASDHSFAVPYAFGSLNDEIVVLLHTLGISTDMLLHKQQQHLDFLSNVSRGDSRAAFQFLSYSGRLDIAEKLLLKGIESVRPILGGLVRQEYEKMRNKRDEQRCRILIPKSRLLFGICDPTSKNGQPGKLREGECFVRITNDGDGLAHTIINTEVMVTRNPCLHPGDLQKFKAVDVPGFSHLVDCIVFPTQGSRPSADLMSGGDLDGDKFFVTWDPDIIPRTMAQPAQYPAGKELVTFGEVTGDARAEYFARYTSASLGKVKNLYMKWARLGNAMRPECQQLNRLFSQCVDGNHIRIPENLREFTKLEDPPEPKPAIAPFILDVLHAACTQSILQADNTRPDGSDEVDVMELFVTRDKMAISEFEMLRIVLRWCQRTGKDVLQYSHLFDFSALSDEEQIWFLGSLPPSAHMPSLVRNGLLQSDLVTPEELHKFGLDLSHLHWKPIFKSSTDRMGRFLPTVSQVLETFHKKLIVISVDERLTVAIYVPETIERASEVQVDTSVIFFAFPHSQGLQSPNYRMLQTKVDYRLFCDEHVFQLYERQRSNTWIFLRRPQADDSLYRSEKNQGDKRRARDRTVQDGTNYDCKASIALDKVSRGLQQHIGKVQQKGVLGAEIYVISNRDVNSMRVLDEWLNLVGTDEVLPLFEKPSMDYDISKLNSTNWDNYPEKVVAVVREKDFAHLRKLDSLAELRTILDLLNDHGEKKTLFDTFSHILALEASSSLSIDHTQVTSSLLDFLPNAAYLIPVFFQSQTWKTHKSVLEGNLIHLAFTLLRHLVLLSEEMGSFIRRPIQILLQELKRISMQEFAELIELISLTIRSSEAALDLLLEVLEPESSRLLVQRPTAIRQFTSSLFGIALDHIDEASSNREPHSQEFLQLSMDGYSDAYAMAKSVLRVDSSLNGILKAGDHVRLTASDAPRTAAVTKLFSMDAVVSSAELGKATFRCLHHPPVYLDKCGWSVTHCGSFVTAKTSFDAITTFYTEREACSTIYPMLLGIPPTSPGKPTGFELPSTFDPILNKSQNAALMASMKFPLTFIWGPPGTGKTHTIVVILTQLLEKLPKSRFLVTAPTHNAVDNLLRRFVSYPDAKERGALPVRVSTQLTKVAQDLRTYTCDAMLGKDLSANFPARRKAQKRIKDARLIFTTCTGAALGLLRNEHFDAVVIDEASQLTEPATLVPLVKGCSRAILVGDHVQLRATVQQHAVLTGYDVSLFERHYKLPPREDVAKVMLNMQYRMHRSICDFSSSEFYDGKLHTAVAENARPLGPSLFPWPKKKRMVWIECATPEDISYQSKSNSGQVEVCKSIIQFLKTSPPSPDKTAVPKSPAKPPSIAILTPYNRQKALLTGAIPNVEVCSIDSFQGREADIIVFVTVRSNPHNELGFLTDMRRLNVVMTRAKAGVILIGHKNTLTGVGAGSDVDESKLVWRRLLEQCECVDLAAQAENGCSKR</sequence>
<dbReference type="InterPro" id="IPR027417">
    <property type="entry name" value="P-loop_NTPase"/>
</dbReference>
<feature type="domain" description="DNA2/NAM7 helicase-like C-terminal" evidence="4">
    <location>
        <begin position="1490"/>
        <end position="1688"/>
    </location>
</feature>
<dbReference type="InterPro" id="IPR041677">
    <property type="entry name" value="DNA2/NAM7_AAA_11"/>
</dbReference>
<keyword evidence="6" id="KW-1185">Reference proteome</keyword>
<dbReference type="Gene3D" id="3.40.50.300">
    <property type="entry name" value="P-loop containing nucleotide triphosphate hydrolases"/>
    <property type="match status" value="2"/>
</dbReference>
<gene>
    <name evidence="5" type="ORF">G6011_01617</name>
</gene>
<organism evidence="5 6">
    <name type="scientific">Alternaria panax</name>
    <dbReference type="NCBI Taxonomy" id="48097"/>
    <lineage>
        <taxon>Eukaryota</taxon>
        <taxon>Fungi</taxon>
        <taxon>Dikarya</taxon>
        <taxon>Ascomycota</taxon>
        <taxon>Pezizomycotina</taxon>
        <taxon>Dothideomycetes</taxon>
        <taxon>Pleosporomycetidae</taxon>
        <taxon>Pleosporales</taxon>
        <taxon>Pleosporineae</taxon>
        <taxon>Pleosporaceae</taxon>
        <taxon>Alternaria</taxon>
        <taxon>Alternaria sect. Panax</taxon>
    </lineage>
</organism>
<dbReference type="Pfam" id="PF05183">
    <property type="entry name" value="RdRP"/>
    <property type="match status" value="1"/>
</dbReference>
<name>A0AAD4IK75_9PLEO</name>
<comment type="caution">
    <text evidence="5">The sequence shown here is derived from an EMBL/GenBank/DDBJ whole genome shotgun (WGS) entry which is preliminary data.</text>
</comment>
<feature type="domain" description="DNA2/NAM7 helicase helicase" evidence="3">
    <location>
        <begin position="1412"/>
        <end position="1482"/>
    </location>
</feature>
<dbReference type="InterPro" id="IPR007855">
    <property type="entry name" value="RDRP"/>
</dbReference>
<accession>A0AAD4IK75</accession>
<feature type="domain" description="RDRP core" evidence="2">
    <location>
        <begin position="79"/>
        <end position="578"/>
    </location>
</feature>
<evidence type="ECO:0000259" key="2">
    <source>
        <dbReference type="Pfam" id="PF05183"/>
    </source>
</evidence>
<evidence type="ECO:0000313" key="5">
    <source>
        <dbReference type="EMBL" id="KAG9196496.1"/>
    </source>
</evidence>
<keyword evidence="5" id="KW-0378">Hydrolase</keyword>
<dbReference type="GO" id="GO:0003968">
    <property type="term" value="F:RNA-directed RNA polymerase activity"/>
    <property type="evidence" value="ECO:0007669"/>
    <property type="project" value="UniProtKB-KW"/>
</dbReference>
<keyword evidence="1" id="KW-0347">Helicase</keyword>
<dbReference type="GO" id="GO:0016787">
    <property type="term" value="F:hydrolase activity"/>
    <property type="evidence" value="ECO:0007669"/>
    <property type="project" value="UniProtKB-KW"/>
</dbReference>
<evidence type="ECO:0000259" key="4">
    <source>
        <dbReference type="Pfam" id="PF13087"/>
    </source>
</evidence>
<dbReference type="Pfam" id="PF13086">
    <property type="entry name" value="AAA_11"/>
    <property type="match status" value="2"/>
</dbReference>
<keyword evidence="1" id="KW-0547">Nucleotide-binding</keyword>